<keyword evidence="2" id="KW-1185">Reference proteome</keyword>
<dbReference type="RefSeq" id="WP_171653518.1">
    <property type="nucleotide sequence ID" value="NZ_WHOD01000070.1"/>
</dbReference>
<sequence>MSKKNFFEQVFEKNVPVDLVTFGDFDGNKITVVIQDCASEKKFGSNDTKLKVINGLVDSMDFKFESDDDPYCFEKRMISIIDTIGMRIKQNSSYKKDKLNIHIVKEFIEDFLNSNLHKNSEFINILDQEEEIDEEEEAFWKSLMEKPKETE</sequence>
<gene>
    <name evidence="1" type="ORF">GC093_19100</name>
</gene>
<reference evidence="1" key="1">
    <citation type="submission" date="2019-10" db="EMBL/GenBank/DDBJ databases">
        <title>Description of Paenibacillus glebae sp. nov.</title>
        <authorList>
            <person name="Carlier A."/>
            <person name="Qi S."/>
        </authorList>
    </citation>
    <scope>NUCLEOTIDE SEQUENCE</scope>
    <source>
        <strain evidence="1">LMG 31456</strain>
    </source>
</reference>
<evidence type="ECO:0000313" key="1">
    <source>
        <dbReference type="EMBL" id="NOU95316.1"/>
    </source>
</evidence>
<evidence type="ECO:0000313" key="2">
    <source>
        <dbReference type="Proteomes" id="UP000641588"/>
    </source>
</evidence>
<name>A0A972K140_9BACL</name>
<organism evidence="1 2">
    <name type="scientific">Paenibacillus foliorum</name>
    <dbReference type="NCBI Taxonomy" id="2654974"/>
    <lineage>
        <taxon>Bacteria</taxon>
        <taxon>Bacillati</taxon>
        <taxon>Bacillota</taxon>
        <taxon>Bacilli</taxon>
        <taxon>Bacillales</taxon>
        <taxon>Paenibacillaceae</taxon>
        <taxon>Paenibacillus</taxon>
    </lineage>
</organism>
<dbReference type="EMBL" id="WHOD01000070">
    <property type="protein sequence ID" value="NOU95316.1"/>
    <property type="molecule type" value="Genomic_DNA"/>
</dbReference>
<proteinExistence type="predicted"/>
<comment type="caution">
    <text evidence="1">The sequence shown here is derived from an EMBL/GenBank/DDBJ whole genome shotgun (WGS) entry which is preliminary data.</text>
</comment>
<dbReference type="AlphaFoldDB" id="A0A972K140"/>
<accession>A0A972K140</accession>
<dbReference type="Proteomes" id="UP000641588">
    <property type="component" value="Unassembled WGS sequence"/>
</dbReference>
<protein>
    <submittedName>
        <fullName evidence="1">Uncharacterized protein</fullName>
    </submittedName>
</protein>